<name>A0A4V3BWS7_9BACT</name>
<dbReference type="Proteomes" id="UP000294848">
    <property type="component" value="Unassembled WGS sequence"/>
</dbReference>
<accession>A0A4V3BWS7</accession>
<dbReference type="EMBL" id="SNWI01000012">
    <property type="protein sequence ID" value="TDN96178.1"/>
    <property type="molecule type" value="Genomic_DNA"/>
</dbReference>
<keyword evidence="1" id="KW-1133">Transmembrane helix</keyword>
<protein>
    <submittedName>
        <fullName evidence="2">Uncharacterized protein</fullName>
    </submittedName>
</protein>
<gene>
    <name evidence="2" type="ORF">DET52_1122</name>
</gene>
<comment type="caution">
    <text evidence="2">The sequence shown here is derived from an EMBL/GenBank/DDBJ whole genome shotgun (WGS) entry which is preliminary data.</text>
</comment>
<dbReference type="OrthoDB" id="1496157at2"/>
<feature type="transmembrane region" description="Helical" evidence="1">
    <location>
        <begin position="12"/>
        <end position="33"/>
    </location>
</feature>
<keyword evidence="1" id="KW-0472">Membrane</keyword>
<dbReference type="AlphaFoldDB" id="A0A4V3BWS7"/>
<evidence type="ECO:0000313" key="2">
    <source>
        <dbReference type="EMBL" id="TDN96178.1"/>
    </source>
</evidence>
<proteinExistence type="predicted"/>
<sequence>MENAESSNIIPLLTVFISGIFGLIVAIVTWKLANHRENRRFKYEQKISDFKEKKELYVTLLASLDKIIRITEIGENYPNLHENMSLISAQIRIFGSENINNKLFEISETLFEWSSEYKQGLPKKLGETNFRMVSTMDTGHMEKAKIIYPTLRKQINELAKVIEDELHQTKKDLIK</sequence>
<evidence type="ECO:0000313" key="3">
    <source>
        <dbReference type="Proteomes" id="UP000294848"/>
    </source>
</evidence>
<keyword evidence="1" id="KW-0812">Transmembrane</keyword>
<evidence type="ECO:0000256" key="1">
    <source>
        <dbReference type="SAM" id="Phobius"/>
    </source>
</evidence>
<organism evidence="2 3">
    <name type="scientific">Sunxiuqinia elliptica</name>
    <dbReference type="NCBI Taxonomy" id="655355"/>
    <lineage>
        <taxon>Bacteria</taxon>
        <taxon>Pseudomonadati</taxon>
        <taxon>Bacteroidota</taxon>
        <taxon>Bacteroidia</taxon>
        <taxon>Marinilabiliales</taxon>
        <taxon>Prolixibacteraceae</taxon>
        <taxon>Sunxiuqinia</taxon>
    </lineage>
</organism>
<reference evidence="2 3" key="1">
    <citation type="submission" date="2019-03" db="EMBL/GenBank/DDBJ databases">
        <title>Freshwater and sediment microbial communities from various areas in North America, analyzing microbe dynamics in response to fracking.</title>
        <authorList>
            <person name="Lamendella R."/>
        </authorList>
    </citation>
    <scope>NUCLEOTIDE SEQUENCE [LARGE SCALE GENOMIC DNA]</scope>
    <source>
        <strain evidence="2 3">114D</strain>
    </source>
</reference>
<dbReference type="RefSeq" id="WP_133466745.1">
    <property type="nucleotide sequence ID" value="NZ_SNWI01000012.1"/>
</dbReference>